<dbReference type="Pfam" id="PF07191">
    <property type="entry name" value="Zn_ribbon_6"/>
    <property type="match status" value="1"/>
</dbReference>
<dbReference type="Gene3D" id="2.10.290.10">
    <property type="entry name" value="YfgJ-like"/>
    <property type="match status" value="1"/>
</dbReference>
<accession>A0ABW7IU65</accession>
<dbReference type="RefSeq" id="WP_089139457.1">
    <property type="nucleotide sequence ID" value="NZ_AP018685.1"/>
</dbReference>
<sequence length="82" mass="9276">MNKNECSCCEGELVWNSNNKAGKDSYQCQVCNLTFNQLAFCPDCKWQAEKIQACGAVSYFCPNCNELKSKSRITFQYQKNGA</sequence>
<protein>
    <submittedName>
        <fullName evidence="1">Zinc ribbon domain-containing protein</fullName>
    </submittedName>
</protein>
<reference evidence="1 2" key="1">
    <citation type="submission" date="2024-10" db="EMBL/GenBank/DDBJ databases">
        <authorList>
            <person name="Yibar A."/>
            <person name="Saticioglu I.B."/>
            <person name="Duman M."/>
            <person name="Ajmi N."/>
            <person name="Gurler F."/>
            <person name="Ay H."/>
            <person name="Onuk E."/>
            <person name="Guler S."/>
            <person name="Romalde J.L."/>
        </authorList>
    </citation>
    <scope>NUCLEOTIDE SEQUENCE [LARGE SCALE GENOMIC DNA]</scope>
    <source>
        <strain evidence="1 2">14-MA-B</strain>
    </source>
</reference>
<name>A0ABW7IU65_9VIBR</name>
<organism evidence="1 2">
    <name type="scientific">Vibrio rumoiensis</name>
    <dbReference type="NCBI Taxonomy" id="76258"/>
    <lineage>
        <taxon>Bacteria</taxon>
        <taxon>Pseudomonadati</taxon>
        <taxon>Pseudomonadota</taxon>
        <taxon>Gammaproteobacteria</taxon>
        <taxon>Vibrionales</taxon>
        <taxon>Vibrionaceae</taxon>
        <taxon>Vibrio</taxon>
    </lineage>
</organism>
<evidence type="ECO:0000313" key="2">
    <source>
        <dbReference type="Proteomes" id="UP001607151"/>
    </source>
</evidence>
<dbReference type="InterPro" id="IPR029037">
    <property type="entry name" value="DUF1407/YfgJ-like_sf"/>
</dbReference>
<dbReference type="Proteomes" id="UP001607151">
    <property type="component" value="Unassembled WGS sequence"/>
</dbReference>
<evidence type="ECO:0000313" key="1">
    <source>
        <dbReference type="EMBL" id="MFH0264600.1"/>
    </source>
</evidence>
<keyword evidence="2" id="KW-1185">Reference proteome</keyword>
<dbReference type="SUPFAM" id="SSF161187">
    <property type="entry name" value="YfgJ-like"/>
    <property type="match status" value="1"/>
</dbReference>
<comment type="caution">
    <text evidence="1">The sequence shown here is derived from an EMBL/GenBank/DDBJ whole genome shotgun (WGS) entry which is preliminary data.</text>
</comment>
<proteinExistence type="predicted"/>
<gene>
    <name evidence="1" type="ORF">ACGRQ9_03685</name>
</gene>
<dbReference type="InterPro" id="IPR010807">
    <property type="entry name" value="YfgJ-like"/>
</dbReference>
<dbReference type="EMBL" id="JBIHSN010000002">
    <property type="protein sequence ID" value="MFH0264600.1"/>
    <property type="molecule type" value="Genomic_DNA"/>
</dbReference>